<feature type="region of interest" description="Disordered" evidence="1">
    <location>
        <begin position="18"/>
        <end position="43"/>
    </location>
</feature>
<feature type="compositionally biased region" description="Basic and acidic residues" evidence="1">
    <location>
        <begin position="18"/>
        <end position="37"/>
    </location>
</feature>
<reference evidence="2 3" key="1">
    <citation type="journal article" date="2012" name="J. Bacteriol.">
        <title>Genome Sequence of Oceanibaculum indicum Type Strain P24.</title>
        <authorList>
            <person name="Lai Q."/>
            <person name="Shao Z."/>
        </authorList>
    </citation>
    <scope>NUCLEOTIDE SEQUENCE [LARGE SCALE GENOMIC DNA]</scope>
    <source>
        <strain evidence="2 3">P24</strain>
    </source>
</reference>
<dbReference type="STRING" id="1207063.P24_15059"/>
<gene>
    <name evidence="2" type="ORF">P24_15059</name>
</gene>
<organism evidence="2 3">
    <name type="scientific">Oceanibaculum indicum P24</name>
    <dbReference type="NCBI Taxonomy" id="1207063"/>
    <lineage>
        <taxon>Bacteria</taxon>
        <taxon>Pseudomonadati</taxon>
        <taxon>Pseudomonadota</taxon>
        <taxon>Alphaproteobacteria</taxon>
        <taxon>Rhodospirillales</taxon>
        <taxon>Oceanibaculaceae</taxon>
        <taxon>Oceanibaculum</taxon>
    </lineage>
</organism>
<dbReference type="RefSeq" id="WP_008945615.1">
    <property type="nucleotide sequence ID" value="NZ_AMRL01000024.1"/>
</dbReference>
<evidence type="ECO:0000313" key="3">
    <source>
        <dbReference type="Proteomes" id="UP000006746"/>
    </source>
</evidence>
<protein>
    <submittedName>
        <fullName evidence="2">Uncharacterized protein</fullName>
    </submittedName>
</protein>
<proteinExistence type="predicted"/>
<comment type="caution">
    <text evidence="2">The sequence shown here is derived from an EMBL/GenBank/DDBJ whole genome shotgun (WGS) entry which is preliminary data.</text>
</comment>
<dbReference type="EMBL" id="AMRL01000024">
    <property type="protein sequence ID" value="EKE70873.1"/>
    <property type="molecule type" value="Genomic_DNA"/>
</dbReference>
<keyword evidence="3" id="KW-1185">Reference proteome</keyword>
<accession>K2J723</accession>
<sequence>MPDNLIPFPCALARLRRARQDQQHGDPGRIRPGDRVHSTGGRDGFAIEIREETITMLSEGVRYTLSRRHVRIGCSDAAMDEALEAVL</sequence>
<dbReference type="Proteomes" id="UP000006746">
    <property type="component" value="Unassembled WGS sequence"/>
</dbReference>
<evidence type="ECO:0000256" key="1">
    <source>
        <dbReference type="SAM" id="MobiDB-lite"/>
    </source>
</evidence>
<name>K2J723_9PROT</name>
<dbReference type="AlphaFoldDB" id="K2J723"/>
<evidence type="ECO:0000313" key="2">
    <source>
        <dbReference type="EMBL" id="EKE70873.1"/>
    </source>
</evidence>